<dbReference type="SUPFAM" id="SSF53686">
    <property type="entry name" value="Tryptophan synthase beta subunit-like PLP-dependent enzymes"/>
    <property type="match status" value="1"/>
</dbReference>
<name>A0A1C3TSP6_XANCT</name>
<evidence type="ECO:0000259" key="11">
    <source>
        <dbReference type="PROSITE" id="PS51371"/>
    </source>
</evidence>
<dbReference type="SMART" id="SM00116">
    <property type="entry name" value="CBS"/>
    <property type="match status" value="1"/>
</dbReference>
<comment type="cofactor">
    <cofactor evidence="1">
        <name>pyridoxal 5'-phosphate</name>
        <dbReference type="ChEBI" id="CHEBI:597326"/>
    </cofactor>
</comment>
<accession>A0A1C3TSP6</accession>
<evidence type="ECO:0000256" key="3">
    <source>
        <dbReference type="ARBA" id="ARBA00007103"/>
    </source>
</evidence>
<dbReference type="CDD" id="cd04608">
    <property type="entry name" value="CBS_pair_CBS"/>
    <property type="match status" value="1"/>
</dbReference>
<reference evidence="13" key="1">
    <citation type="submission" date="2016-07" db="EMBL/GenBank/DDBJ databases">
        <authorList>
            <person name="Jaenicke Sebastian"/>
        </authorList>
    </citation>
    <scope>NUCLEOTIDE SEQUENCE [LARGE SCALE GENOMIC DNA]</scope>
</reference>
<evidence type="ECO:0000256" key="1">
    <source>
        <dbReference type="ARBA" id="ARBA00001933"/>
    </source>
</evidence>
<dbReference type="Pfam" id="PF00291">
    <property type="entry name" value="PALP"/>
    <property type="match status" value="1"/>
</dbReference>
<dbReference type="PATRIC" id="fig|1261556.5.peg.3691"/>
<organism evidence="12 13">
    <name type="scientific">Xanthomonas translucens pv. translucens DSM 18974</name>
    <dbReference type="NCBI Taxonomy" id="1261556"/>
    <lineage>
        <taxon>Bacteria</taxon>
        <taxon>Pseudomonadati</taxon>
        <taxon>Pseudomonadota</taxon>
        <taxon>Gammaproteobacteria</taxon>
        <taxon>Lysobacterales</taxon>
        <taxon>Lysobacteraceae</taxon>
        <taxon>Xanthomonas</taxon>
        <taxon>Xanthomonas translucens group</taxon>
    </lineage>
</organism>
<dbReference type="Proteomes" id="UP000093071">
    <property type="component" value="Chromosome I"/>
</dbReference>
<dbReference type="InterPro" id="IPR046342">
    <property type="entry name" value="CBS_dom_sf"/>
</dbReference>
<keyword evidence="12" id="KW-0456">Lyase</keyword>
<dbReference type="InterPro" id="IPR000644">
    <property type="entry name" value="CBS_dom"/>
</dbReference>
<dbReference type="PANTHER" id="PTHR10314">
    <property type="entry name" value="CYSTATHIONINE BETA-SYNTHASE"/>
    <property type="match status" value="1"/>
</dbReference>
<dbReference type="PROSITE" id="PS00901">
    <property type="entry name" value="CYS_SYNTHASE"/>
    <property type="match status" value="1"/>
</dbReference>
<dbReference type="InterPro" id="IPR001216">
    <property type="entry name" value="P-phosphate_BS"/>
</dbReference>
<evidence type="ECO:0000256" key="7">
    <source>
        <dbReference type="ARBA" id="ARBA00072081"/>
    </source>
</evidence>
<evidence type="ECO:0000313" key="13">
    <source>
        <dbReference type="Proteomes" id="UP000093071"/>
    </source>
</evidence>
<dbReference type="SUPFAM" id="SSF54631">
    <property type="entry name" value="CBS-domain pair"/>
    <property type="match status" value="1"/>
</dbReference>
<evidence type="ECO:0000256" key="4">
    <source>
        <dbReference type="ARBA" id="ARBA00012681"/>
    </source>
</evidence>
<evidence type="ECO:0000256" key="8">
    <source>
        <dbReference type="ARBA" id="ARBA00078257"/>
    </source>
</evidence>
<dbReference type="InterPro" id="IPR050214">
    <property type="entry name" value="Cys_Synth/Cystath_Beta-Synth"/>
</dbReference>
<dbReference type="EC" id="2.5.1.47" evidence="4"/>
<evidence type="ECO:0000256" key="9">
    <source>
        <dbReference type="ARBA" id="ARBA00079153"/>
    </source>
</evidence>
<dbReference type="PROSITE" id="PS51371">
    <property type="entry name" value="CBS"/>
    <property type="match status" value="1"/>
</dbReference>
<keyword evidence="5" id="KW-0663">Pyridoxal phosphate</keyword>
<sequence length="461" mass="50197">MHPDAMAIHSSVLDLIGDTPIVKASKLDTGVCELYLKLESANPGGSIKDRIGLSMIEAAERRGELKPGAVLIEGTAGNTGIGLALVAQQKGYKLILVVPDKMSREKIFNLKAMGAEVVLTRSDVAKGHPEYYQDLAARLAAETPGAYFVNQFGNPDNPAAHEFGTGPEILRQMDGKLDAIVFGCGSSGTMTGLSRAFAAASPHTELVLADPVGSILTEYIEHGTVSEKSGSWLVEGIGEDFLPDISDFSRVKKAYSISDAESFHTARELLAKEGILGGSSTGTLLAAALKYCRAQTEPKRVLVFVCDTGNKYLSKMYNDYWMLDNGFLERPQHGDLRDLILRPYSQRDTVVVGPNDLLTTAYQRMKLYDVSQLPVMDGDQLVGIVDESDVLLHVYGDEARFRDPVSTAMVSKLDRLDVKSPIEALLPVFDRGQVAIVMNDGAFLGLITRIDLLNYLRRRVQ</sequence>
<comment type="catalytic activity">
    <reaction evidence="6">
        <text>O-acetyl-L-serine + hydrogen sulfide = L-cysteine + acetate</text>
        <dbReference type="Rhea" id="RHEA:14829"/>
        <dbReference type="ChEBI" id="CHEBI:29919"/>
        <dbReference type="ChEBI" id="CHEBI:30089"/>
        <dbReference type="ChEBI" id="CHEBI:35235"/>
        <dbReference type="ChEBI" id="CHEBI:58340"/>
        <dbReference type="EC" id="2.5.1.47"/>
    </reaction>
</comment>
<dbReference type="InterPro" id="IPR046353">
    <property type="entry name" value="CBS_C"/>
</dbReference>
<comment type="pathway">
    <text evidence="2">Amino-acid biosynthesis; L-cysteine biosynthesis; L-cysteine from L-serine: step 2/2.</text>
</comment>
<dbReference type="AlphaFoldDB" id="A0A1C3TSP6"/>
<proteinExistence type="inferred from homology"/>
<dbReference type="InterPro" id="IPR001926">
    <property type="entry name" value="TrpB-like_PALP"/>
</dbReference>
<protein>
    <recommendedName>
        <fullName evidence="7">Cysteine synthase B</fullName>
        <ecNumber evidence="4">2.5.1.47</ecNumber>
    </recommendedName>
    <alternativeName>
        <fullName evidence="8">O-acetylserine (thiol)-lyase B</fullName>
    </alternativeName>
    <alternativeName>
        <fullName evidence="9">O-acetylserine sulfhydrylase B</fullName>
    </alternativeName>
</protein>
<dbReference type="Gene3D" id="3.10.580.10">
    <property type="entry name" value="CBS-domain"/>
    <property type="match status" value="1"/>
</dbReference>
<dbReference type="InterPro" id="IPR036052">
    <property type="entry name" value="TrpB-like_PALP_sf"/>
</dbReference>
<dbReference type="CDD" id="cd01561">
    <property type="entry name" value="CBS_like"/>
    <property type="match status" value="1"/>
</dbReference>
<evidence type="ECO:0000256" key="6">
    <source>
        <dbReference type="ARBA" id="ARBA00047931"/>
    </source>
</evidence>
<feature type="domain" description="CBS" evidence="11">
    <location>
        <begin position="344"/>
        <end position="401"/>
    </location>
</feature>
<dbReference type="GO" id="GO:0006535">
    <property type="term" value="P:cysteine biosynthetic process from serine"/>
    <property type="evidence" value="ECO:0007669"/>
    <property type="project" value="InterPro"/>
</dbReference>
<dbReference type="Gene3D" id="3.40.50.1100">
    <property type="match status" value="2"/>
</dbReference>
<dbReference type="GO" id="GO:0016829">
    <property type="term" value="F:lyase activity"/>
    <property type="evidence" value="ECO:0007669"/>
    <property type="project" value="UniProtKB-KW"/>
</dbReference>
<dbReference type="FunFam" id="3.40.50.1100:FF:000003">
    <property type="entry name" value="Cystathionine beta-synthase"/>
    <property type="match status" value="1"/>
</dbReference>
<evidence type="ECO:0000256" key="10">
    <source>
        <dbReference type="PROSITE-ProRule" id="PRU00703"/>
    </source>
</evidence>
<dbReference type="GO" id="GO:0004124">
    <property type="term" value="F:cysteine synthase activity"/>
    <property type="evidence" value="ECO:0007669"/>
    <property type="project" value="UniProtKB-EC"/>
</dbReference>
<dbReference type="Pfam" id="PF00571">
    <property type="entry name" value="CBS"/>
    <property type="match status" value="1"/>
</dbReference>
<evidence type="ECO:0000256" key="5">
    <source>
        <dbReference type="ARBA" id="ARBA00022898"/>
    </source>
</evidence>
<evidence type="ECO:0000256" key="2">
    <source>
        <dbReference type="ARBA" id="ARBA00004962"/>
    </source>
</evidence>
<dbReference type="EMBL" id="LT604072">
    <property type="protein sequence ID" value="SCB06236.1"/>
    <property type="molecule type" value="Genomic_DNA"/>
</dbReference>
<dbReference type="FunFam" id="3.40.50.1100:FF:000118">
    <property type="entry name" value="Related to CYS4-cystathionine beta-synthase"/>
    <property type="match status" value="1"/>
</dbReference>
<comment type="similarity">
    <text evidence="3">Belongs to the cysteine synthase/cystathionine beta-synthase family.</text>
</comment>
<keyword evidence="10" id="KW-0129">CBS domain</keyword>
<gene>
    <name evidence="12" type="primary">metC</name>
    <name evidence="12" type="ORF">BN444_01131</name>
</gene>
<evidence type="ECO:0000313" key="12">
    <source>
        <dbReference type="EMBL" id="SCB06236.1"/>
    </source>
</evidence>